<protein>
    <submittedName>
        <fullName evidence="1">Uncharacterized protein</fullName>
    </submittedName>
</protein>
<organism evidence="1 2">
    <name type="scientific">Paraliobacillus ryukyuensis</name>
    <dbReference type="NCBI Taxonomy" id="200904"/>
    <lineage>
        <taxon>Bacteria</taxon>
        <taxon>Bacillati</taxon>
        <taxon>Bacillota</taxon>
        <taxon>Bacilli</taxon>
        <taxon>Bacillales</taxon>
        <taxon>Bacillaceae</taxon>
        <taxon>Paraliobacillus</taxon>
    </lineage>
</organism>
<dbReference type="STRING" id="200904.GCA_900168775_03166"/>
<gene>
    <name evidence="1" type="ORF">DES48_1194</name>
</gene>
<name>A0A366DP98_9BACI</name>
<keyword evidence="2" id="KW-1185">Reference proteome</keyword>
<dbReference type="RefSeq" id="WP_113870178.1">
    <property type="nucleotide sequence ID" value="NZ_BAABQN010000020.1"/>
</dbReference>
<accession>A0A366DP98</accession>
<comment type="caution">
    <text evidence="1">The sequence shown here is derived from an EMBL/GenBank/DDBJ whole genome shotgun (WGS) entry which is preliminary data.</text>
</comment>
<evidence type="ECO:0000313" key="1">
    <source>
        <dbReference type="EMBL" id="RBO91279.1"/>
    </source>
</evidence>
<dbReference type="Proteomes" id="UP000252254">
    <property type="component" value="Unassembled WGS sequence"/>
</dbReference>
<dbReference type="EMBL" id="QNRI01000019">
    <property type="protein sequence ID" value="RBO91279.1"/>
    <property type="molecule type" value="Genomic_DNA"/>
</dbReference>
<reference evidence="1 2" key="1">
    <citation type="submission" date="2018-06" db="EMBL/GenBank/DDBJ databases">
        <title>Genomic Encyclopedia of Type Strains, Phase IV (KMG-IV): sequencing the most valuable type-strain genomes for metagenomic binning, comparative biology and taxonomic classification.</title>
        <authorList>
            <person name="Goeker M."/>
        </authorList>
    </citation>
    <scope>NUCLEOTIDE SEQUENCE [LARGE SCALE GENOMIC DNA]</scope>
    <source>
        <strain evidence="1 2">DSM 15140</strain>
    </source>
</reference>
<dbReference type="AlphaFoldDB" id="A0A366DP98"/>
<sequence length="93" mass="11216">MNQLNRFLPEDQDRAEELIIIAENMIERLKYAFEHNCYRDTSDLAKKIATKSDELARLKEKKSKNDEFRKIVLGHHQMDPQVLVNEQKRRYRI</sequence>
<proteinExistence type="predicted"/>
<evidence type="ECO:0000313" key="2">
    <source>
        <dbReference type="Proteomes" id="UP000252254"/>
    </source>
</evidence>